<proteinExistence type="predicted"/>
<dbReference type="InterPro" id="IPR052354">
    <property type="entry name" value="Cell_Wall_Dynamics_Protein"/>
</dbReference>
<keyword evidence="3" id="KW-1185">Reference proteome</keyword>
<dbReference type="Proteomes" id="UP000515823">
    <property type="component" value="Chromosome"/>
</dbReference>
<dbReference type="Gene3D" id="3.40.80.10">
    <property type="entry name" value="Peptidoglycan recognition protein-like"/>
    <property type="match status" value="1"/>
</dbReference>
<organism evidence="2 3">
    <name type="scientific">Qiania dongpingensis</name>
    <dbReference type="NCBI Taxonomy" id="2763669"/>
    <lineage>
        <taxon>Bacteria</taxon>
        <taxon>Bacillati</taxon>
        <taxon>Bacillota</taxon>
        <taxon>Clostridia</taxon>
        <taxon>Lachnospirales</taxon>
        <taxon>Lachnospiraceae</taxon>
        <taxon>Qiania</taxon>
    </lineage>
</organism>
<evidence type="ECO:0000313" key="2">
    <source>
        <dbReference type="EMBL" id="QNM06088.1"/>
    </source>
</evidence>
<dbReference type="Pfam" id="PF08239">
    <property type="entry name" value="SH3_3"/>
    <property type="match status" value="2"/>
</dbReference>
<protein>
    <submittedName>
        <fullName evidence="2">Amidase</fullName>
    </submittedName>
</protein>
<dbReference type="InterPro" id="IPR003646">
    <property type="entry name" value="SH3-like_bac-type"/>
</dbReference>
<dbReference type="EMBL" id="CP060634">
    <property type="protein sequence ID" value="QNM06088.1"/>
    <property type="molecule type" value="Genomic_DNA"/>
</dbReference>
<dbReference type="SMART" id="SM00644">
    <property type="entry name" value="Ami_2"/>
    <property type="match status" value="1"/>
</dbReference>
<dbReference type="SUPFAM" id="SSF55846">
    <property type="entry name" value="N-acetylmuramoyl-L-alanine amidase-like"/>
    <property type="match status" value="1"/>
</dbReference>
<dbReference type="SMART" id="SM00287">
    <property type="entry name" value="SH3b"/>
    <property type="match status" value="2"/>
</dbReference>
<dbReference type="PROSITE" id="PS51781">
    <property type="entry name" value="SH3B"/>
    <property type="match status" value="1"/>
</dbReference>
<sequence length="346" mass="37802">MANALQTHCTKNDCYKEGTPLSGVSFLIVHSPAVYPVIIRAQSGAGGGWFKRWNKPGVEKLVHGFIDDTGVYELAPLSMSCWHIGNGWGNAHCIGYELCELETAAEFRKVWTNAVSHYAGLCKRFNLDAGQILGHYEAYKKGIASNHSDPEPYFRRFGKSMSDFRAEVQERISGGATSSDSTLDTLFPTITEVYEPWAYEKICNLTKSDPYLNVRTGPGTSYQVIRRLGNGNEVDVAALYANGWAKINIVGQEGFVYAGYLKISGRQTDHSAVQSDTVWVGKVTGTGGAGLNVRTGPGTSFDKLGAWPKLGDGNLVDILGESGGWYQAKIAGKYTGWVSKDYIRRA</sequence>
<accession>A0A7G9G5K6</accession>
<gene>
    <name evidence="2" type="ORF">H9Q78_02685</name>
</gene>
<dbReference type="Gene3D" id="2.30.30.40">
    <property type="entry name" value="SH3 Domains"/>
    <property type="match status" value="2"/>
</dbReference>
<dbReference type="Pfam" id="PF01510">
    <property type="entry name" value="Amidase_2"/>
    <property type="match status" value="1"/>
</dbReference>
<name>A0A7G9G5K6_9FIRM</name>
<dbReference type="AlphaFoldDB" id="A0A7G9G5K6"/>
<dbReference type="InterPro" id="IPR002502">
    <property type="entry name" value="Amidase_domain"/>
</dbReference>
<evidence type="ECO:0000313" key="3">
    <source>
        <dbReference type="Proteomes" id="UP000515823"/>
    </source>
</evidence>
<dbReference type="PANTHER" id="PTHR34408">
    <property type="entry name" value="FAMILY PROTEIN, PUTATIVE-RELATED"/>
    <property type="match status" value="1"/>
</dbReference>
<dbReference type="RefSeq" id="WP_249303462.1">
    <property type="nucleotide sequence ID" value="NZ_CP060634.1"/>
</dbReference>
<evidence type="ECO:0000259" key="1">
    <source>
        <dbReference type="PROSITE" id="PS51781"/>
    </source>
</evidence>
<dbReference type="KEGG" id="qdo:H9Q78_02685"/>
<dbReference type="PANTHER" id="PTHR34408:SF1">
    <property type="entry name" value="GLYCOSYL HYDROLASE FAMILY 19 DOMAIN-CONTAINING PROTEIN HI_1415"/>
    <property type="match status" value="1"/>
</dbReference>
<feature type="domain" description="SH3b" evidence="1">
    <location>
        <begin position="280"/>
        <end position="346"/>
    </location>
</feature>
<dbReference type="GO" id="GO:0008745">
    <property type="term" value="F:N-acetylmuramoyl-L-alanine amidase activity"/>
    <property type="evidence" value="ECO:0007669"/>
    <property type="project" value="InterPro"/>
</dbReference>
<dbReference type="CDD" id="cd06583">
    <property type="entry name" value="PGRP"/>
    <property type="match status" value="1"/>
</dbReference>
<dbReference type="GO" id="GO:0009253">
    <property type="term" value="P:peptidoglycan catabolic process"/>
    <property type="evidence" value="ECO:0007669"/>
    <property type="project" value="InterPro"/>
</dbReference>
<dbReference type="InterPro" id="IPR036505">
    <property type="entry name" value="Amidase/PGRP_sf"/>
</dbReference>
<reference evidence="2 3" key="1">
    <citation type="submission" date="2020-08" db="EMBL/GenBank/DDBJ databases">
        <authorList>
            <person name="Liu C."/>
            <person name="Sun Q."/>
        </authorList>
    </citation>
    <scope>NUCLEOTIDE SEQUENCE [LARGE SCALE GENOMIC DNA]</scope>
    <source>
        <strain evidence="2 3">NSJ-38</strain>
    </source>
</reference>